<keyword evidence="3" id="KW-1185">Reference proteome</keyword>
<organism evidence="2 3">
    <name type="scientific">Phellinidium pouzarii</name>
    <dbReference type="NCBI Taxonomy" id="167371"/>
    <lineage>
        <taxon>Eukaryota</taxon>
        <taxon>Fungi</taxon>
        <taxon>Dikarya</taxon>
        <taxon>Basidiomycota</taxon>
        <taxon>Agaricomycotina</taxon>
        <taxon>Agaricomycetes</taxon>
        <taxon>Hymenochaetales</taxon>
        <taxon>Hymenochaetaceae</taxon>
        <taxon>Phellinidium</taxon>
    </lineage>
</organism>
<feature type="coiled-coil region" evidence="1">
    <location>
        <begin position="514"/>
        <end position="541"/>
    </location>
</feature>
<comment type="caution">
    <text evidence="2">The sequence shown here is derived from an EMBL/GenBank/DDBJ whole genome shotgun (WGS) entry which is preliminary data.</text>
</comment>
<dbReference type="PANTHER" id="PTHR38926">
    <property type="entry name" value="F-BOX DOMAIN CONTAINING PROTEIN, EXPRESSED"/>
    <property type="match status" value="1"/>
</dbReference>
<dbReference type="Gene3D" id="3.80.10.10">
    <property type="entry name" value="Ribonuclease Inhibitor"/>
    <property type="match status" value="1"/>
</dbReference>
<evidence type="ECO:0000256" key="1">
    <source>
        <dbReference type="SAM" id="Coils"/>
    </source>
</evidence>
<accession>A0A4S4KQF6</accession>
<dbReference type="EMBL" id="SGPK01000617">
    <property type="protein sequence ID" value="THH00839.1"/>
    <property type="molecule type" value="Genomic_DNA"/>
</dbReference>
<sequence length="546" mass="61881">MQRVMAVEELLDTILNESTRETKARCARACKSWSNTALDSLWRSMDSTEPIFSLLSPLTRDRPQGKTHELKFANKVRAKDWTRLNTYASRIKHLRLRSCVREGGIHFVYSSSVLLEVAHKRRTLSLLPALTDLEVAASLDKSLLEFVSLLVGENLQRLAIYMPHDDALIESLFEELVDRTTGLIELRLWLPTHYEMDSLTTFLRAQTKLRTVGFSLNAFQSNLITLLTEHPLLEEIETLSNDDGILVLPLDEACTFLVVGCSPPHLTSLSICSPQFETAETLYSFLLRASKACPGLLELRVDDVLEIIDSPSLGDILRPTEEGGIDFVTINILEPLYDLSLLRVFTLSYHRMLHISNTDLDSLVRGWPHLVELSLSFKPTRIGDIPLLTLHALPIVARHCPQLRHLALYVNCTGAIPSPEEALLGEEPTSLTQQQFSNLRILEFGLSPIGDAQTVAVAEYLCRIAPPFTFRTKQSWHSLVNAAPLERGHAALFESFRQLWSEVWKLVPIMKNLMEREQVRLVEARREIYRLKARVEALENQVAKYV</sequence>
<dbReference type="AlphaFoldDB" id="A0A4S4KQF6"/>
<reference evidence="2 3" key="1">
    <citation type="submission" date="2019-02" db="EMBL/GenBank/DDBJ databases">
        <title>Genome sequencing of the rare red list fungi Phellinidium pouzarii.</title>
        <authorList>
            <person name="Buettner E."/>
            <person name="Kellner H."/>
        </authorList>
    </citation>
    <scope>NUCLEOTIDE SEQUENCE [LARGE SCALE GENOMIC DNA]</scope>
    <source>
        <strain evidence="2 3">DSM 108285</strain>
    </source>
</reference>
<dbReference type="Proteomes" id="UP000308199">
    <property type="component" value="Unassembled WGS sequence"/>
</dbReference>
<dbReference type="PANTHER" id="PTHR38926:SF5">
    <property type="entry name" value="F-BOX AND LEUCINE-RICH REPEAT PROTEIN 6"/>
    <property type="match status" value="1"/>
</dbReference>
<name>A0A4S4KQF6_9AGAM</name>
<keyword evidence="1" id="KW-0175">Coiled coil</keyword>
<proteinExistence type="predicted"/>
<dbReference type="InterPro" id="IPR032675">
    <property type="entry name" value="LRR_dom_sf"/>
</dbReference>
<evidence type="ECO:0000313" key="2">
    <source>
        <dbReference type="EMBL" id="THH00839.1"/>
    </source>
</evidence>
<gene>
    <name evidence="2" type="ORF">EW145_g7025</name>
</gene>
<evidence type="ECO:0000313" key="3">
    <source>
        <dbReference type="Proteomes" id="UP000308199"/>
    </source>
</evidence>
<dbReference type="OrthoDB" id="2447803at2759"/>
<protein>
    <recommendedName>
        <fullName evidence="4">F-box domain-containing protein</fullName>
    </recommendedName>
</protein>
<evidence type="ECO:0008006" key="4">
    <source>
        <dbReference type="Google" id="ProtNLM"/>
    </source>
</evidence>
<dbReference type="SUPFAM" id="SSF52047">
    <property type="entry name" value="RNI-like"/>
    <property type="match status" value="1"/>
</dbReference>